<keyword evidence="1" id="KW-0175">Coiled coil</keyword>
<comment type="caution">
    <text evidence="2">The sequence shown here is derived from an EMBL/GenBank/DDBJ whole genome shotgun (WGS) entry which is preliminary data.</text>
</comment>
<dbReference type="GO" id="GO:0005654">
    <property type="term" value="C:nucleoplasm"/>
    <property type="evidence" value="ECO:0007669"/>
    <property type="project" value="TreeGrafter"/>
</dbReference>
<dbReference type="InterPro" id="IPR033371">
    <property type="entry name" value="ARGLU1"/>
</dbReference>
<evidence type="ECO:0000313" key="3">
    <source>
        <dbReference type="Proteomes" id="UP001370490"/>
    </source>
</evidence>
<dbReference type="AlphaFoldDB" id="A0AAN8Z7T1"/>
<reference evidence="2 3" key="1">
    <citation type="submission" date="2023-12" db="EMBL/GenBank/DDBJ databases">
        <title>A high-quality genome assembly for Dillenia turbinata (Dilleniales).</title>
        <authorList>
            <person name="Chanderbali A."/>
        </authorList>
    </citation>
    <scope>NUCLEOTIDE SEQUENCE [LARGE SCALE GENOMIC DNA]</scope>
    <source>
        <strain evidence="2">LSX21</strain>
        <tissue evidence="2">Leaf</tissue>
    </source>
</reference>
<dbReference type="PANTHER" id="PTHR31711:SF2">
    <property type="entry name" value="ARGININE_GLUTAMATE-RICH 1 PROTEIN"/>
    <property type="match status" value="1"/>
</dbReference>
<dbReference type="Pfam" id="PF15346">
    <property type="entry name" value="ARGLU"/>
    <property type="match status" value="1"/>
</dbReference>
<protein>
    <submittedName>
        <fullName evidence="2">Arginine and glutamate-rich protein 1</fullName>
    </submittedName>
</protein>
<dbReference type="PANTHER" id="PTHR31711">
    <property type="entry name" value="ARGININE AND GLUTAMATE-RICH PROTEIN 1"/>
    <property type="match status" value="1"/>
</dbReference>
<dbReference type="Proteomes" id="UP001370490">
    <property type="component" value="Unassembled WGS sequence"/>
</dbReference>
<dbReference type="GO" id="GO:0005739">
    <property type="term" value="C:mitochondrion"/>
    <property type="evidence" value="ECO:0007669"/>
    <property type="project" value="TreeGrafter"/>
</dbReference>
<proteinExistence type="predicted"/>
<dbReference type="EMBL" id="JBAMMX010000017">
    <property type="protein sequence ID" value="KAK6923688.1"/>
    <property type="molecule type" value="Genomic_DNA"/>
</dbReference>
<name>A0AAN8Z7T1_9MAGN</name>
<evidence type="ECO:0000256" key="1">
    <source>
        <dbReference type="SAM" id="Coils"/>
    </source>
</evidence>
<accession>A0AAN8Z7T1</accession>
<dbReference type="GO" id="GO:0045296">
    <property type="term" value="F:cadherin binding"/>
    <property type="evidence" value="ECO:0007669"/>
    <property type="project" value="TreeGrafter"/>
</dbReference>
<sequence length="248" mass="29440">MGMMRRGEEPWIHVMLPFWMEQDAHIGEAVVLILHDVVEVVHLRIDDEEIALQHQGDLGDIEVGATHYLLHMVPGVLVLDQVSAEVPLRKRQHEAELKQLEEETAKRVEEAIRKNVEEKLNSEEVRLEIERRTVEALKKLFDDVSAQLEKEKEAALAEARQKEEQARREREELDRMLEENRRRVEESQRKEALELQRKEEERYRELELIQRQKEEAAWRKKLEEEEERVKQILDKSKSWPKLPFGVGL</sequence>
<organism evidence="2 3">
    <name type="scientific">Dillenia turbinata</name>
    <dbReference type="NCBI Taxonomy" id="194707"/>
    <lineage>
        <taxon>Eukaryota</taxon>
        <taxon>Viridiplantae</taxon>
        <taxon>Streptophyta</taxon>
        <taxon>Embryophyta</taxon>
        <taxon>Tracheophyta</taxon>
        <taxon>Spermatophyta</taxon>
        <taxon>Magnoliopsida</taxon>
        <taxon>eudicotyledons</taxon>
        <taxon>Gunneridae</taxon>
        <taxon>Pentapetalae</taxon>
        <taxon>Dilleniales</taxon>
        <taxon>Dilleniaceae</taxon>
        <taxon>Dillenia</taxon>
    </lineage>
</organism>
<gene>
    <name evidence="2" type="ORF">RJ641_009888</name>
</gene>
<keyword evidence="3" id="KW-1185">Reference proteome</keyword>
<feature type="coiled-coil region" evidence="1">
    <location>
        <begin position="83"/>
        <end position="235"/>
    </location>
</feature>
<evidence type="ECO:0000313" key="2">
    <source>
        <dbReference type="EMBL" id="KAK6923688.1"/>
    </source>
</evidence>